<dbReference type="Gene3D" id="1.20.120.290">
    <property type="entry name" value="Oxygen-evolving enhancer protein 3 (PsbQ), four-helix up-down bundle"/>
    <property type="match status" value="1"/>
</dbReference>
<dbReference type="KEGG" id="cmos:111434326"/>
<keyword evidence="13" id="KW-1185">Reference proteome</keyword>
<dbReference type="GO" id="GO:0005509">
    <property type="term" value="F:calcium ion binding"/>
    <property type="evidence" value="ECO:0007669"/>
    <property type="project" value="InterPro"/>
</dbReference>
<evidence type="ECO:0000256" key="12">
    <source>
        <dbReference type="SAM" id="MobiDB-lite"/>
    </source>
</evidence>
<keyword evidence="5" id="KW-0809">Transit peptide</keyword>
<evidence type="ECO:0000256" key="2">
    <source>
        <dbReference type="ARBA" id="ARBA00022528"/>
    </source>
</evidence>
<dbReference type="GeneID" id="111434326"/>
<dbReference type="GO" id="GO:0009654">
    <property type="term" value="C:photosystem II oxygen evolving complex"/>
    <property type="evidence" value="ECO:0007669"/>
    <property type="project" value="InterPro"/>
</dbReference>
<keyword evidence="6" id="KW-0793">Thylakoid</keyword>
<dbReference type="RefSeq" id="XP_022927528.1">
    <property type="nucleotide sequence ID" value="XM_023071760.1"/>
</dbReference>
<keyword evidence="8" id="KW-0604">Photosystem II</keyword>
<evidence type="ECO:0000313" key="14">
    <source>
        <dbReference type="RefSeq" id="XP_022927528.1"/>
    </source>
</evidence>
<dbReference type="GO" id="GO:0009535">
    <property type="term" value="C:chloroplast thylakoid membrane"/>
    <property type="evidence" value="ECO:0007669"/>
    <property type="project" value="UniProtKB-SubCell"/>
</dbReference>
<evidence type="ECO:0000256" key="10">
    <source>
        <dbReference type="ARBA" id="ARBA00080910"/>
    </source>
</evidence>
<dbReference type="InterPro" id="IPR008797">
    <property type="entry name" value="PSII_PsbQ"/>
</dbReference>
<evidence type="ECO:0000256" key="5">
    <source>
        <dbReference type="ARBA" id="ARBA00022946"/>
    </source>
</evidence>
<feature type="compositionally biased region" description="Low complexity" evidence="12">
    <location>
        <begin position="35"/>
        <end position="45"/>
    </location>
</feature>
<evidence type="ECO:0000256" key="4">
    <source>
        <dbReference type="ARBA" id="ARBA00022640"/>
    </source>
</evidence>
<comment type="subcellular location">
    <subcellularLocation>
        <location evidence="1">Plastid</location>
        <location evidence="1">Chloroplast thylakoid membrane</location>
    </subcellularLocation>
</comment>
<dbReference type="Pfam" id="PF05757">
    <property type="entry name" value="PsbQ"/>
    <property type="match status" value="1"/>
</dbReference>
<sequence>MASMAGFCGSSQAVLEGSLQISGSTRLSVAGGGSSSSRSSVPRSGLMIRAQQVPAEPETSRRAVLGLVAAGVTSASFVQAVLADAKPIKLGPPPPPSGGLPGTLNSDQARDLDLPLKDRFFLQPQSPEMAVARAKESAKDIINVKESIDKKAWPFVRDDLRLKAEYLRYDLKTIISAKPKEEKQALKDLTGKLFQDINNLDYAAKIKSSSEAEKYYAQTVSTLNDVLAKIG</sequence>
<evidence type="ECO:0000256" key="3">
    <source>
        <dbReference type="ARBA" id="ARBA00022531"/>
    </source>
</evidence>
<dbReference type="SUPFAM" id="SSF101112">
    <property type="entry name" value="Oxygen-evolving enhancer protein 3"/>
    <property type="match status" value="1"/>
</dbReference>
<evidence type="ECO:0000256" key="7">
    <source>
        <dbReference type="ARBA" id="ARBA00023136"/>
    </source>
</evidence>
<dbReference type="FunFam" id="1.20.120.290:FF:000001">
    <property type="entry name" value="Oxygen-evolving enhancer protein 3"/>
    <property type="match status" value="1"/>
</dbReference>
<keyword evidence="2" id="KW-0150">Chloroplast</keyword>
<keyword evidence="7" id="KW-0472">Membrane</keyword>
<dbReference type="InterPro" id="IPR023222">
    <property type="entry name" value="PsbQ-like_dom_sf"/>
</dbReference>
<keyword evidence="3" id="KW-0602">Photosynthesis</keyword>
<evidence type="ECO:0000313" key="13">
    <source>
        <dbReference type="Proteomes" id="UP000504609"/>
    </source>
</evidence>
<evidence type="ECO:0000256" key="9">
    <source>
        <dbReference type="ARBA" id="ARBA00035649"/>
    </source>
</evidence>
<gene>
    <name evidence="14" type="primary">LOC111434326</name>
</gene>
<feature type="region of interest" description="Disordered" evidence="12">
    <location>
        <begin position="25"/>
        <end position="55"/>
    </location>
</feature>
<accession>A0A6J1EL92</accession>
<dbReference type="GO" id="GO:0009767">
    <property type="term" value="P:photosynthetic electron transport chain"/>
    <property type="evidence" value="ECO:0007669"/>
    <property type="project" value="TreeGrafter"/>
</dbReference>
<evidence type="ECO:0000256" key="8">
    <source>
        <dbReference type="ARBA" id="ARBA00023276"/>
    </source>
</evidence>
<dbReference type="PANTHER" id="PTHR33399">
    <property type="entry name" value="OXYGEN-EVOLVING ENHANCER PROTEIN 3-1, CHLOROPLASTIC"/>
    <property type="match status" value="1"/>
</dbReference>
<evidence type="ECO:0000256" key="6">
    <source>
        <dbReference type="ARBA" id="ARBA00023078"/>
    </source>
</evidence>
<name>A0A6J1EL92_CUCMO</name>
<evidence type="ECO:0000256" key="11">
    <source>
        <dbReference type="ARBA" id="ARBA00081835"/>
    </source>
</evidence>
<evidence type="ECO:0000256" key="1">
    <source>
        <dbReference type="ARBA" id="ARBA00004334"/>
    </source>
</evidence>
<comment type="similarity">
    <text evidence="9">Belongs to the PsbQ family.</text>
</comment>
<organism evidence="13 14">
    <name type="scientific">Cucurbita moschata</name>
    <name type="common">Winter crookneck squash</name>
    <name type="synonym">Cucurbita pepo var. moschata</name>
    <dbReference type="NCBI Taxonomy" id="3662"/>
    <lineage>
        <taxon>Eukaryota</taxon>
        <taxon>Viridiplantae</taxon>
        <taxon>Streptophyta</taxon>
        <taxon>Embryophyta</taxon>
        <taxon>Tracheophyta</taxon>
        <taxon>Spermatophyta</taxon>
        <taxon>Magnoliopsida</taxon>
        <taxon>eudicotyledons</taxon>
        <taxon>Gunneridae</taxon>
        <taxon>Pentapetalae</taxon>
        <taxon>rosids</taxon>
        <taxon>fabids</taxon>
        <taxon>Cucurbitales</taxon>
        <taxon>Cucurbitaceae</taxon>
        <taxon>Cucurbiteae</taxon>
        <taxon>Cucurbita</taxon>
    </lineage>
</organism>
<keyword evidence="4" id="KW-0934">Plastid</keyword>
<dbReference type="InterPro" id="IPR054099">
    <property type="entry name" value="PSII_PsbQ_pln"/>
</dbReference>
<reference evidence="14" key="1">
    <citation type="submission" date="2025-08" db="UniProtKB">
        <authorList>
            <consortium name="RefSeq"/>
        </authorList>
    </citation>
    <scope>IDENTIFICATION</scope>
    <source>
        <tissue evidence="14">Young leaves</tissue>
    </source>
</reference>
<dbReference type="GO" id="GO:0019898">
    <property type="term" value="C:extrinsic component of membrane"/>
    <property type="evidence" value="ECO:0007669"/>
    <property type="project" value="InterPro"/>
</dbReference>
<proteinExistence type="inferred from homology"/>
<dbReference type="AlphaFoldDB" id="A0A6J1EL92"/>
<feature type="region of interest" description="Disordered" evidence="12">
    <location>
        <begin position="88"/>
        <end position="108"/>
    </location>
</feature>
<protein>
    <recommendedName>
        <fullName evidence="10">16 kDa subunit of oxygen evolving system of photosystem II</fullName>
    </recommendedName>
    <alternativeName>
        <fullName evidence="11">OEC 16 kDa subunit</fullName>
    </alternativeName>
</protein>
<dbReference type="PANTHER" id="PTHR33399:SF3">
    <property type="entry name" value="OXYGEN-EVOLVING ENHANCER PROTEIN 3-1, CHLOROPLASTIC"/>
    <property type="match status" value="1"/>
</dbReference>
<dbReference type="Proteomes" id="UP000504609">
    <property type="component" value="Unplaced"/>
</dbReference>